<dbReference type="InterPro" id="IPR036388">
    <property type="entry name" value="WH-like_DNA-bd_sf"/>
</dbReference>
<accession>G8TYP3</accession>
<dbReference type="PANTHER" id="PTHR39168">
    <property type="entry name" value="TRANSCRIPTIONAL REGULATOR-RELATED"/>
    <property type="match status" value="1"/>
</dbReference>
<protein>
    <submittedName>
        <fullName evidence="2">Transcriptional regulator, ArsR family</fullName>
    </submittedName>
</protein>
<dbReference type="SUPFAM" id="SSF46785">
    <property type="entry name" value="Winged helix' DNA-binding domain"/>
    <property type="match status" value="1"/>
</dbReference>
<dbReference type="GO" id="GO:0010288">
    <property type="term" value="P:response to lead ion"/>
    <property type="evidence" value="ECO:0007669"/>
    <property type="project" value="TreeGrafter"/>
</dbReference>
<evidence type="ECO:0000259" key="1">
    <source>
        <dbReference type="PROSITE" id="PS50987"/>
    </source>
</evidence>
<dbReference type="Proteomes" id="UP000005439">
    <property type="component" value="Chromosome"/>
</dbReference>
<dbReference type="AlphaFoldDB" id="G8TYP3"/>
<dbReference type="InterPro" id="IPR052543">
    <property type="entry name" value="HTH_Metal-responsive_Reg"/>
</dbReference>
<sequence length="231" mass="25778">MSDPEIHAVASLIGEASRATMLVHLMGGRQLPASDLARIARVAPATASEHLAKLVAGGLVRVRQHGRHRYYALASPEVARVIEGLMSLAPAEPVRSLRSSTRREQLREARTCYDHLAGTLGTGLTDAMIAQGWLAYDAIQDTLTLTPAGFHQAEVWGWMLDPHRRMPLVRPCLDWSERRYHVAGQIGREMAAWMFRHEWILRGPADRAVFLTEEGRRALAELFHLSWPPSP</sequence>
<keyword evidence="3" id="KW-1185">Reference proteome</keyword>
<dbReference type="STRING" id="679936.Sulac_0450"/>
<reference evidence="3" key="1">
    <citation type="submission" date="2011-12" db="EMBL/GenBank/DDBJ databases">
        <title>The complete genome of chromosome of Sulfobacillus acidophilus DSM 10332.</title>
        <authorList>
            <person name="Lucas S."/>
            <person name="Han J."/>
            <person name="Lapidus A."/>
            <person name="Bruce D."/>
            <person name="Goodwin L."/>
            <person name="Pitluck S."/>
            <person name="Peters L."/>
            <person name="Kyrpides N."/>
            <person name="Mavromatis K."/>
            <person name="Ivanova N."/>
            <person name="Mikhailova N."/>
            <person name="Chertkov O."/>
            <person name="Saunders E."/>
            <person name="Detter J.C."/>
            <person name="Tapia R."/>
            <person name="Han C."/>
            <person name="Land M."/>
            <person name="Hauser L."/>
            <person name="Markowitz V."/>
            <person name="Cheng J.-F."/>
            <person name="Hugenholtz P."/>
            <person name="Woyke T."/>
            <person name="Wu D."/>
            <person name="Pukall R."/>
            <person name="Gehrich-Schroeter G."/>
            <person name="Schneider S."/>
            <person name="Klenk H.-P."/>
            <person name="Eisen J.A."/>
        </authorList>
    </citation>
    <scope>NUCLEOTIDE SEQUENCE [LARGE SCALE GENOMIC DNA]</scope>
    <source>
        <strain evidence="3">ATCC 700253 / DSM 10332 / NAL</strain>
    </source>
</reference>
<dbReference type="Gene3D" id="1.10.10.10">
    <property type="entry name" value="Winged helix-like DNA-binding domain superfamily/Winged helix DNA-binding domain"/>
    <property type="match status" value="1"/>
</dbReference>
<dbReference type="GO" id="GO:0032791">
    <property type="term" value="F:lead ion binding"/>
    <property type="evidence" value="ECO:0007669"/>
    <property type="project" value="TreeGrafter"/>
</dbReference>
<dbReference type="InterPro" id="IPR036390">
    <property type="entry name" value="WH_DNA-bd_sf"/>
</dbReference>
<dbReference type="SMART" id="SM00418">
    <property type="entry name" value="HTH_ARSR"/>
    <property type="match status" value="1"/>
</dbReference>
<feature type="domain" description="HTH arsR-type" evidence="1">
    <location>
        <begin position="1"/>
        <end position="93"/>
    </location>
</feature>
<dbReference type="CDD" id="cd00090">
    <property type="entry name" value="HTH_ARSR"/>
    <property type="match status" value="1"/>
</dbReference>
<evidence type="ECO:0000313" key="2">
    <source>
        <dbReference type="EMBL" id="AEW04008.1"/>
    </source>
</evidence>
<proteinExistence type="predicted"/>
<dbReference type="GO" id="GO:0003677">
    <property type="term" value="F:DNA binding"/>
    <property type="evidence" value="ECO:0007669"/>
    <property type="project" value="TreeGrafter"/>
</dbReference>
<reference evidence="2 3" key="2">
    <citation type="journal article" date="2012" name="Stand. Genomic Sci.">
        <title>Complete genome sequence of the moderately thermophilic mineral-sulfide-oxidizing firmicute Sulfobacillus acidophilus type strain (NAL(T)).</title>
        <authorList>
            <person name="Anderson I."/>
            <person name="Chertkov O."/>
            <person name="Chen A."/>
            <person name="Saunders E."/>
            <person name="Lapidus A."/>
            <person name="Nolan M."/>
            <person name="Lucas S."/>
            <person name="Hammon N."/>
            <person name="Deshpande S."/>
            <person name="Cheng J.F."/>
            <person name="Han C."/>
            <person name="Tapia R."/>
            <person name="Goodwin L.A."/>
            <person name="Pitluck S."/>
            <person name="Liolios K."/>
            <person name="Pagani I."/>
            <person name="Ivanova N."/>
            <person name="Mikhailova N."/>
            <person name="Pati A."/>
            <person name="Palaniappan K."/>
            <person name="Land M."/>
            <person name="Pan C."/>
            <person name="Rohde M."/>
            <person name="Pukall R."/>
            <person name="Goker M."/>
            <person name="Detter J.C."/>
            <person name="Woyke T."/>
            <person name="Bristow J."/>
            <person name="Eisen J.A."/>
            <person name="Markowitz V."/>
            <person name="Hugenholtz P."/>
            <person name="Kyrpides N.C."/>
            <person name="Klenk H.P."/>
            <person name="Mavromatis K."/>
        </authorList>
    </citation>
    <scope>NUCLEOTIDE SEQUENCE [LARGE SCALE GENOMIC DNA]</scope>
    <source>
        <strain evidence="3">ATCC 700253 / DSM 10332 / NAL</strain>
    </source>
</reference>
<dbReference type="HOGENOM" id="CLU_077964_0_1_9"/>
<dbReference type="PATRIC" id="fig|679936.5.peg.464"/>
<evidence type="ECO:0000313" key="3">
    <source>
        <dbReference type="Proteomes" id="UP000005439"/>
    </source>
</evidence>
<dbReference type="PANTHER" id="PTHR39168:SF1">
    <property type="entry name" value="TRANSCRIPTIONAL REGULATORY PROTEIN"/>
    <property type="match status" value="1"/>
</dbReference>
<dbReference type="GO" id="GO:0046686">
    <property type="term" value="P:response to cadmium ion"/>
    <property type="evidence" value="ECO:0007669"/>
    <property type="project" value="TreeGrafter"/>
</dbReference>
<dbReference type="GO" id="GO:0097063">
    <property type="term" value="F:cadmium ion sensor activity"/>
    <property type="evidence" value="ECO:0007669"/>
    <property type="project" value="TreeGrafter"/>
</dbReference>
<organism evidence="2 3">
    <name type="scientific">Sulfobacillus acidophilus (strain ATCC 700253 / DSM 10332 / NAL)</name>
    <dbReference type="NCBI Taxonomy" id="679936"/>
    <lineage>
        <taxon>Bacteria</taxon>
        <taxon>Bacillati</taxon>
        <taxon>Bacillota</taxon>
        <taxon>Clostridia</taxon>
        <taxon>Eubacteriales</taxon>
        <taxon>Clostridiales Family XVII. Incertae Sedis</taxon>
        <taxon>Sulfobacillus</taxon>
    </lineage>
</organism>
<dbReference type="GO" id="GO:0003700">
    <property type="term" value="F:DNA-binding transcription factor activity"/>
    <property type="evidence" value="ECO:0007669"/>
    <property type="project" value="InterPro"/>
</dbReference>
<dbReference type="PROSITE" id="PS50987">
    <property type="entry name" value="HTH_ARSR_2"/>
    <property type="match status" value="1"/>
</dbReference>
<gene>
    <name evidence="2" type="ordered locus">Sulac_0450</name>
</gene>
<name>G8TYP3_SULAD</name>
<dbReference type="EMBL" id="CP003179">
    <property type="protein sequence ID" value="AEW04008.1"/>
    <property type="molecule type" value="Genomic_DNA"/>
</dbReference>
<dbReference type="KEGG" id="sap:Sulac_0450"/>
<dbReference type="InterPro" id="IPR011991">
    <property type="entry name" value="ArsR-like_HTH"/>
</dbReference>
<dbReference type="Pfam" id="PF12840">
    <property type="entry name" value="HTH_20"/>
    <property type="match status" value="1"/>
</dbReference>
<dbReference type="InterPro" id="IPR001845">
    <property type="entry name" value="HTH_ArsR_DNA-bd_dom"/>
</dbReference>